<dbReference type="SMART" id="SM00487">
    <property type="entry name" value="DEXDc"/>
    <property type="match status" value="1"/>
</dbReference>
<feature type="domain" description="Helicase ATP-binding" evidence="7">
    <location>
        <begin position="30"/>
        <end position="229"/>
    </location>
</feature>
<dbReference type="InterPro" id="IPR013083">
    <property type="entry name" value="Znf_RING/FYVE/PHD"/>
</dbReference>
<dbReference type="SMART" id="SM00490">
    <property type="entry name" value="HELICc"/>
    <property type="match status" value="1"/>
</dbReference>
<dbReference type="GO" id="GO:0005737">
    <property type="term" value="C:cytoplasm"/>
    <property type="evidence" value="ECO:0007669"/>
    <property type="project" value="TreeGrafter"/>
</dbReference>
<dbReference type="AlphaFoldDB" id="A0A8H6XPC7"/>
<dbReference type="PROSITE" id="PS51192">
    <property type="entry name" value="HELICASE_ATP_BIND_1"/>
    <property type="match status" value="1"/>
</dbReference>
<dbReference type="Pfam" id="PF00176">
    <property type="entry name" value="SNF2-rel_dom"/>
    <property type="match status" value="2"/>
</dbReference>
<keyword evidence="5" id="KW-0067">ATP-binding</keyword>
<dbReference type="Gene3D" id="3.40.50.300">
    <property type="entry name" value="P-loop containing nucleotide triphosphate hydrolases"/>
    <property type="match status" value="2"/>
</dbReference>
<evidence type="ECO:0000259" key="8">
    <source>
        <dbReference type="PROSITE" id="PS51194"/>
    </source>
</evidence>
<evidence type="ECO:0000313" key="9">
    <source>
        <dbReference type="EMBL" id="KAF7345023.1"/>
    </source>
</evidence>
<evidence type="ECO:0000256" key="1">
    <source>
        <dbReference type="ARBA" id="ARBA00007025"/>
    </source>
</evidence>
<dbReference type="InterPro" id="IPR027417">
    <property type="entry name" value="P-loop_NTPase"/>
</dbReference>
<evidence type="ECO:0000256" key="2">
    <source>
        <dbReference type="ARBA" id="ARBA00022741"/>
    </source>
</evidence>
<feature type="domain" description="Helicase C-terminal" evidence="8">
    <location>
        <begin position="599"/>
        <end position="757"/>
    </location>
</feature>
<dbReference type="InterPro" id="IPR038718">
    <property type="entry name" value="SNF2-like_sf"/>
</dbReference>
<dbReference type="GO" id="GO:0005524">
    <property type="term" value="F:ATP binding"/>
    <property type="evidence" value="ECO:0007669"/>
    <property type="project" value="UniProtKB-KW"/>
</dbReference>
<dbReference type="GO" id="GO:0004386">
    <property type="term" value="F:helicase activity"/>
    <property type="evidence" value="ECO:0007669"/>
    <property type="project" value="UniProtKB-KW"/>
</dbReference>
<dbReference type="PANTHER" id="PTHR45626:SF16">
    <property type="entry name" value="ATP-DEPENDENT HELICASE ULS1"/>
    <property type="match status" value="1"/>
</dbReference>
<dbReference type="InterPro" id="IPR001650">
    <property type="entry name" value="Helicase_C-like"/>
</dbReference>
<dbReference type="SUPFAM" id="SSF57850">
    <property type="entry name" value="RING/U-box"/>
    <property type="match status" value="1"/>
</dbReference>
<protein>
    <submittedName>
        <fullName evidence="9">SNF2 family DNA-dependent ATPase</fullName>
    </submittedName>
</protein>
<dbReference type="InterPro" id="IPR014001">
    <property type="entry name" value="Helicase_ATP-bd"/>
</dbReference>
<feature type="region of interest" description="Disordered" evidence="6">
    <location>
        <begin position="517"/>
        <end position="586"/>
    </location>
</feature>
<dbReference type="GO" id="GO:0008094">
    <property type="term" value="F:ATP-dependent activity, acting on DNA"/>
    <property type="evidence" value="ECO:0007669"/>
    <property type="project" value="TreeGrafter"/>
</dbReference>
<dbReference type="PROSITE" id="PS51194">
    <property type="entry name" value="HELICASE_CTER"/>
    <property type="match status" value="1"/>
</dbReference>
<dbReference type="SMART" id="SM00184">
    <property type="entry name" value="RING"/>
    <property type="match status" value="1"/>
</dbReference>
<feature type="compositionally biased region" description="Basic residues" evidence="6">
    <location>
        <begin position="489"/>
        <end position="498"/>
    </location>
</feature>
<dbReference type="GO" id="GO:0005634">
    <property type="term" value="C:nucleus"/>
    <property type="evidence" value="ECO:0007669"/>
    <property type="project" value="TreeGrafter"/>
</dbReference>
<proteinExistence type="inferred from homology"/>
<dbReference type="GO" id="GO:0016787">
    <property type="term" value="F:hydrolase activity"/>
    <property type="evidence" value="ECO:0007669"/>
    <property type="project" value="UniProtKB-KW"/>
</dbReference>
<feature type="region of interest" description="Disordered" evidence="6">
    <location>
        <begin position="475"/>
        <end position="498"/>
    </location>
</feature>
<evidence type="ECO:0000313" key="10">
    <source>
        <dbReference type="Proteomes" id="UP000620124"/>
    </source>
</evidence>
<dbReference type="CDD" id="cd18008">
    <property type="entry name" value="DEXDc_SHPRH-like"/>
    <property type="match status" value="1"/>
</dbReference>
<comment type="caution">
    <text evidence="9">The sequence shown here is derived from an EMBL/GenBank/DDBJ whole genome shotgun (WGS) entry which is preliminary data.</text>
</comment>
<dbReference type="InterPro" id="IPR050628">
    <property type="entry name" value="SNF2_RAD54_helicase_TF"/>
</dbReference>
<evidence type="ECO:0000256" key="6">
    <source>
        <dbReference type="SAM" id="MobiDB-lite"/>
    </source>
</evidence>
<evidence type="ECO:0000256" key="4">
    <source>
        <dbReference type="ARBA" id="ARBA00022806"/>
    </source>
</evidence>
<dbReference type="InterPro" id="IPR049730">
    <property type="entry name" value="SNF2/RAD54-like_C"/>
</dbReference>
<feature type="compositionally biased region" description="Basic residues" evidence="6">
    <location>
        <begin position="552"/>
        <end position="565"/>
    </location>
</feature>
<gene>
    <name evidence="9" type="ORF">MVEN_01665100</name>
</gene>
<dbReference type="Gene3D" id="3.40.50.10810">
    <property type="entry name" value="Tandem AAA-ATPase domain"/>
    <property type="match status" value="1"/>
</dbReference>
<dbReference type="GO" id="GO:0000724">
    <property type="term" value="P:double-strand break repair via homologous recombination"/>
    <property type="evidence" value="ECO:0007669"/>
    <property type="project" value="TreeGrafter"/>
</dbReference>
<evidence type="ECO:0000256" key="5">
    <source>
        <dbReference type="ARBA" id="ARBA00022840"/>
    </source>
</evidence>
<dbReference type="OrthoDB" id="423559at2759"/>
<dbReference type="Gene3D" id="3.30.40.10">
    <property type="entry name" value="Zinc/RING finger domain, C3HC4 (zinc finger)"/>
    <property type="match status" value="1"/>
</dbReference>
<dbReference type="PANTHER" id="PTHR45626">
    <property type="entry name" value="TRANSCRIPTION TERMINATION FACTOR 2-RELATED"/>
    <property type="match status" value="1"/>
</dbReference>
<keyword evidence="3" id="KW-0378">Hydrolase</keyword>
<comment type="similarity">
    <text evidence="1">Belongs to the SNF2/RAD54 helicase family.</text>
</comment>
<keyword evidence="4" id="KW-0347">Helicase</keyword>
<evidence type="ECO:0000256" key="3">
    <source>
        <dbReference type="ARBA" id="ARBA00022801"/>
    </source>
</evidence>
<accession>A0A8H6XPC7</accession>
<dbReference type="Proteomes" id="UP000620124">
    <property type="component" value="Unassembled WGS sequence"/>
</dbReference>
<keyword evidence="2" id="KW-0547">Nucleotide-binding</keyword>
<dbReference type="InterPro" id="IPR001841">
    <property type="entry name" value="Znf_RING"/>
</dbReference>
<dbReference type="Pfam" id="PF00271">
    <property type="entry name" value="Helicase_C"/>
    <property type="match status" value="1"/>
</dbReference>
<dbReference type="CDD" id="cd16449">
    <property type="entry name" value="RING-HC"/>
    <property type="match status" value="1"/>
</dbReference>
<organism evidence="9 10">
    <name type="scientific">Mycena venus</name>
    <dbReference type="NCBI Taxonomy" id="2733690"/>
    <lineage>
        <taxon>Eukaryota</taxon>
        <taxon>Fungi</taxon>
        <taxon>Dikarya</taxon>
        <taxon>Basidiomycota</taxon>
        <taxon>Agaricomycotina</taxon>
        <taxon>Agaricomycetes</taxon>
        <taxon>Agaricomycetidae</taxon>
        <taxon>Agaricales</taxon>
        <taxon>Marasmiineae</taxon>
        <taxon>Mycenaceae</taxon>
        <taxon>Mycena</taxon>
    </lineage>
</organism>
<keyword evidence="10" id="KW-1185">Reference proteome</keyword>
<sequence>MTRPSQKDLLPGLEVRLLPHQAIGVAWMLKREKSQDKGGILADDMGLGKTVQMIATMAMNLPGDDEEARTTLIVVPCRASPAGARAGRIFGNFLTFGIQWKEEIESKTNDMFSVRLHHGKDKLKKPSEIKDYDVVITTYQTLSIDFHVPKDVVDAGGEAQYLAKHGGVLARSRFYRAICDEAQYIRNRGTKASLSLAHVRAKYRWMLTGTPVTNTLADIYGLLRFGRFRPWNDWNSFNEHVARVQLEDAPLAGQRAQVILKPLLLRRTKNSTLEGKPILTLPPKDIEIVKLKFTDEEREIYDSFEKRSKISLNRFIRAGTLVKNHAAVLVMILRLRQLCCHPHLILSIAEGQGFGDPTLLLGSDAEKERGRAVKLMGKPWVEAVLRRFLIRASAGELLDDEDEADADSANCPVCKDLILGDNGRVLPCGHEICFDCTLDLSNSAIAHDGIFGEGNEKQNLAAEKAYEEAAAKGLRPCPHMQEDDGPQHARSKREVKRPKYRWGDDVKVRADPQKAFELRRVDSDDDDDMPEFPMFGSLLKKEEKEESISMAKKGKKKAPSPRKRKAGDDDEDVDMPSDAVISNWGRGDDDLEPSTKMLAMMQLLKEWEASGDKTICYSQWTSMLDLIEILFSRHGIRSLRFDGKMDRAQRDSVLATFKRAGGPKVILISTKCGSVGLNLVAANRIINMDLRYLGIQQANIKPTIGRIESAKDKDVWVKRLVVENTIEERMLKLQEVKSGLSDAALGEGTGGSLHKMSVKDLKQLFGMVPVDR</sequence>
<evidence type="ECO:0000259" key="7">
    <source>
        <dbReference type="PROSITE" id="PS51192"/>
    </source>
</evidence>
<dbReference type="InterPro" id="IPR000330">
    <property type="entry name" value="SNF2_N"/>
</dbReference>
<dbReference type="EMBL" id="JACAZI010000014">
    <property type="protein sequence ID" value="KAF7345023.1"/>
    <property type="molecule type" value="Genomic_DNA"/>
</dbReference>
<dbReference type="CDD" id="cd18793">
    <property type="entry name" value="SF2_C_SNF"/>
    <property type="match status" value="1"/>
</dbReference>
<reference evidence="9" key="1">
    <citation type="submission" date="2020-05" db="EMBL/GenBank/DDBJ databases">
        <title>Mycena genomes resolve the evolution of fungal bioluminescence.</title>
        <authorList>
            <person name="Tsai I.J."/>
        </authorList>
    </citation>
    <scope>NUCLEOTIDE SEQUENCE</scope>
    <source>
        <strain evidence="9">CCC161011</strain>
    </source>
</reference>
<name>A0A8H6XPC7_9AGAR</name>
<dbReference type="SUPFAM" id="SSF52540">
    <property type="entry name" value="P-loop containing nucleoside triphosphate hydrolases"/>
    <property type="match status" value="2"/>
</dbReference>